<dbReference type="InterPro" id="IPR036415">
    <property type="entry name" value="Lamin_tail_dom_sf"/>
</dbReference>
<dbReference type="NCBIfam" id="NF041940">
    <property type="entry name" value="choice_anch_X"/>
    <property type="match status" value="1"/>
</dbReference>
<evidence type="ECO:0000313" key="4">
    <source>
        <dbReference type="EMBL" id="SHK08340.1"/>
    </source>
</evidence>
<name>A0A1M6PK81_9BACT</name>
<dbReference type="STRING" id="1123071.SAMN02745181_3215"/>
<sequence length="1430" mass="155222">MKPLTSFSGLLGLMIFSVTSTSWADPVISEFLASNDSELADEDGEFSDWIEIYNPDSTAINLGGWHLTDNATNLDKWTFPSTVLPAGGYLIVFASDKDRAVSGSELHTGFKLSSGGEYLALVKPDGTTKTSEFNPFPAQSEDVSYGLNTASMLVDSNATLRYTLTTPAPTWTNHDFDDSSWLGARSSDVGVVITECDTGSPDAVEIQNVSDSSVNTSGWYLVFGAGTSGNINDAEEFLAFLPSSIGAGGIQVYTENTGSLGNIAWDNAGARGWTMLCNNAGEVMDFVVWGYTEAELRTFNLNTVISSQSVQVTYTDIPWSGTPRASGNSTSNKIIRTGSRDSDTDNEWTFSSSATLGSQNSNISIPFTSFGQTRAQAGIGYEVGSGYENVLLTNLDTDTTQLWARFDFNVSDPSDISALTLKLRYDDGFQAFINGVSVANANDTNTSAGESGSYVDFDLSSYIGHLRTGNNVLAIRLINQSATSSDMLLLPELHAAVVSGSGNYTYLSEPSPGAINQGGAVNPGPIISEVTENPPPLTDSQNLTVTAHVQARDAAVNTVTLKYRVDYGSEVSLTMVDNGTNGDSIAGDGIYAAIIPASASGPGDMLRWTVIADDIGGEESRMPMQVDNTGNSQSPEYYGTVIAVQQSGAIPVMYWFTQNESASRTRTGARASVYYSNKFYDNIYVRQRGGATNNSSQKFDFNKGFPLYINADMPSVGEVNMNANGSDSSYVRQTLGFNFFQEAGNAGCETFPVELKLNGSFDRISILIEQVDEDYLKRNGYDDEGGELYKFVQRSNLNPGLNDATTGVERKTGDKNDLSSVVSFTNDLKQTSSTARIYSFYDNMDVQQFTNYMAVRSILQMSDDVRKNFYMYKDAAGDGRWRMLPWDLDWSLGIVGSHGATRVEHPFFGTQDFPTADGANQWNRLYDVAFEDIEMQRMYLRRIRTLMDTHVKTSSTGSWFENRVDEIYYSMAGLSGPSSSGYSSLRNTEIPERRSDLHNQFTVTISGMSVVIPGSQPTNPNVVIDAVDYNPAGGDQDQEYIRLTNSESTEIDISGWSISSGVEFTFPAGTVIPRNGTLYVSPKLDKFVTRSSSPRGNEKRLVTGPYAGHLSSFGEDLILKNERSETVQTYNYSGSPSDAQRYLVVSEFLYNSPANPNAEFIEITNISTTETVSLTGVHFSDGIEFSFTGSSVTSLAPGKSVLVVKDRTAFEAAYGTGVSSLIAGEFTDGTSLNNGGEKVKLDDSTNSTIQSFTYMNTSPWPLASGSSLLLQNPSTRPDHNIPTNWAAENIIGGTPAGASYLFDAWLAARGETDPLAVVGGWSEMASYALGRDIRGSGFTHIPKLETLNIDGNPAQYLTLETNIRNLGNTYVIPQVSNDLGFWEDAILGVDIELMSDSDNGDGTNTRKWRLSSPASPAKKQQFMRLRVLTP</sequence>
<feature type="compositionally biased region" description="Polar residues" evidence="1">
    <location>
        <begin position="323"/>
        <end position="334"/>
    </location>
</feature>
<evidence type="ECO:0000259" key="3">
    <source>
        <dbReference type="PROSITE" id="PS51841"/>
    </source>
</evidence>
<evidence type="ECO:0000256" key="2">
    <source>
        <dbReference type="SAM" id="SignalP"/>
    </source>
</evidence>
<dbReference type="SUPFAM" id="SSF74853">
    <property type="entry name" value="Lamin A/C globular tail domain"/>
    <property type="match status" value="3"/>
</dbReference>
<gene>
    <name evidence="4" type="ORF">SAMN02745181_3215</name>
</gene>
<feature type="chain" id="PRO_5012725913" evidence="2">
    <location>
        <begin position="25"/>
        <end position="1430"/>
    </location>
</feature>
<reference evidence="4 5" key="1">
    <citation type="submission" date="2016-11" db="EMBL/GenBank/DDBJ databases">
        <authorList>
            <person name="Jaros S."/>
            <person name="Januszkiewicz K."/>
            <person name="Wedrychowicz H."/>
        </authorList>
    </citation>
    <scope>NUCLEOTIDE SEQUENCE [LARGE SCALE GENOMIC DNA]</scope>
    <source>
        <strain evidence="4 5">DSM 18772</strain>
    </source>
</reference>
<accession>A0A1M6PK81</accession>
<dbReference type="Gene3D" id="2.60.120.260">
    <property type="entry name" value="Galactose-binding domain-like"/>
    <property type="match status" value="1"/>
</dbReference>
<dbReference type="Pfam" id="PF08757">
    <property type="entry name" value="CotH"/>
    <property type="match status" value="1"/>
</dbReference>
<dbReference type="Pfam" id="PF00932">
    <property type="entry name" value="LTD"/>
    <property type="match status" value="3"/>
</dbReference>
<feature type="domain" description="LTD" evidence="3">
    <location>
        <begin position="14"/>
        <end position="166"/>
    </location>
</feature>
<feature type="domain" description="LTD" evidence="3">
    <location>
        <begin position="1006"/>
        <end position="1152"/>
    </location>
</feature>
<dbReference type="InParanoid" id="A0A1M6PK81"/>
<protein>
    <submittedName>
        <fullName evidence="4">Lamin Tail Domain</fullName>
    </submittedName>
</protein>
<feature type="region of interest" description="Disordered" evidence="1">
    <location>
        <begin position="1398"/>
        <end position="1418"/>
    </location>
</feature>
<dbReference type="Proteomes" id="UP000184510">
    <property type="component" value="Unassembled WGS sequence"/>
</dbReference>
<dbReference type="Gene3D" id="2.60.40.1260">
    <property type="entry name" value="Lamin Tail domain"/>
    <property type="match status" value="2"/>
</dbReference>
<evidence type="ECO:0000313" key="5">
    <source>
        <dbReference type="Proteomes" id="UP000184510"/>
    </source>
</evidence>
<dbReference type="PROSITE" id="PS51841">
    <property type="entry name" value="LTD"/>
    <property type="match status" value="2"/>
</dbReference>
<dbReference type="InterPro" id="IPR001322">
    <property type="entry name" value="Lamin_tail_dom"/>
</dbReference>
<organism evidence="4 5">
    <name type="scientific">Rubritalea squalenifaciens DSM 18772</name>
    <dbReference type="NCBI Taxonomy" id="1123071"/>
    <lineage>
        <taxon>Bacteria</taxon>
        <taxon>Pseudomonadati</taxon>
        <taxon>Verrucomicrobiota</taxon>
        <taxon>Verrucomicrobiia</taxon>
        <taxon>Verrucomicrobiales</taxon>
        <taxon>Rubritaleaceae</taxon>
        <taxon>Rubritalea</taxon>
    </lineage>
</organism>
<dbReference type="RefSeq" id="WP_143184762.1">
    <property type="nucleotide sequence ID" value="NZ_FQYR01000005.1"/>
</dbReference>
<dbReference type="InterPro" id="IPR014867">
    <property type="entry name" value="Spore_coat_CotH_CotH2/3/7"/>
</dbReference>
<dbReference type="OrthoDB" id="181102at2"/>
<feature type="region of interest" description="Disordered" evidence="1">
    <location>
        <begin position="323"/>
        <end position="346"/>
    </location>
</feature>
<keyword evidence="5" id="KW-1185">Reference proteome</keyword>
<dbReference type="EMBL" id="FQYR01000005">
    <property type="protein sequence ID" value="SHK08340.1"/>
    <property type="molecule type" value="Genomic_DNA"/>
</dbReference>
<proteinExistence type="predicted"/>
<feature type="signal peptide" evidence="2">
    <location>
        <begin position="1"/>
        <end position="24"/>
    </location>
</feature>
<dbReference type="PANTHER" id="PTHR40050:SF1">
    <property type="entry name" value="INNER SPORE COAT PROTEIN H"/>
    <property type="match status" value="1"/>
</dbReference>
<keyword evidence="2" id="KW-0732">Signal</keyword>
<evidence type="ECO:0000256" key="1">
    <source>
        <dbReference type="SAM" id="MobiDB-lite"/>
    </source>
</evidence>
<dbReference type="PANTHER" id="PTHR40050">
    <property type="entry name" value="INNER SPORE COAT PROTEIN H"/>
    <property type="match status" value="1"/>
</dbReference>